<sequence>MADIDKKVLTTIEEIRIFSDPYRMKIMNQFHKASHPVTIKEIADKLGEVPAKVYYHARKLESIGLLQIAETKMINGITAKYYTAYEGTIEINQDHVDDSIKEIYASEAQKLIARTFDESKDKYLTNKASISAGVALLMNSDLYLTPDEAKQLKADLEKLTRQYGKKTKPEQASYHFFTSMSQDSD</sequence>
<comment type="caution">
    <text evidence="2">The sequence shown here is derived from an EMBL/GenBank/DDBJ whole genome shotgun (WGS) entry which is preliminary data.</text>
</comment>
<keyword evidence="1" id="KW-0238">DNA-binding</keyword>
<dbReference type="OrthoDB" id="9788770at2"/>
<organism evidence="2 3">
    <name type="scientific">Paenibacillus pinisoli</name>
    <dbReference type="NCBI Taxonomy" id="1276110"/>
    <lineage>
        <taxon>Bacteria</taxon>
        <taxon>Bacillati</taxon>
        <taxon>Bacillota</taxon>
        <taxon>Bacilli</taxon>
        <taxon>Bacillales</taxon>
        <taxon>Paenibacillaceae</taxon>
        <taxon>Paenibacillus</taxon>
    </lineage>
</organism>
<dbReference type="Gene3D" id="1.10.10.10">
    <property type="entry name" value="Winged helix-like DNA-binding domain superfamily/Winged helix DNA-binding domain"/>
    <property type="match status" value="1"/>
</dbReference>
<evidence type="ECO:0000256" key="1">
    <source>
        <dbReference type="ARBA" id="ARBA00023125"/>
    </source>
</evidence>
<gene>
    <name evidence="2" type="ORF">D3P09_16900</name>
</gene>
<protein>
    <submittedName>
        <fullName evidence="2">ArsR family transcriptional regulator</fullName>
    </submittedName>
</protein>
<dbReference type="CDD" id="cd00090">
    <property type="entry name" value="HTH_ARSR"/>
    <property type="match status" value="1"/>
</dbReference>
<dbReference type="InterPro" id="IPR036390">
    <property type="entry name" value="WH_DNA-bd_sf"/>
</dbReference>
<keyword evidence="3" id="KW-1185">Reference proteome</keyword>
<dbReference type="SUPFAM" id="SSF46785">
    <property type="entry name" value="Winged helix' DNA-binding domain"/>
    <property type="match status" value="1"/>
</dbReference>
<reference evidence="2 3" key="1">
    <citation type="submission" date="2018-09" db="EMBL/GenBank/DDBJ databases">
        <title>Paenibacillus aracenensis nov. sp. isolated from a cave in southern Spain.</title>
        <authorList>
            <person name="Jurado V."/>
            <person name="Gutierrez-Patricio S."/>
            <person name="Gonzalez-Pimentel J.L."/>
            <person name="Miller A.Z."/>
            <person name="Laiz L."/>
            <person name="Saiz-Jimenez C."/>
        </authorList>
    </citation>
    <scope>NUCLEOTIDE SEQUENCE [LARGE SCALE GENOMIC DNA]</scope>
    <source>
        <strain evidence="2 3">JCM 19203</strain>
    </source>
</reference>
<evidence type="ECO:0000313" key="3">
    <source>
        <dbReference type="Proteomes" id="UP000267798"/>
    </source>
</evidence>
<dbReference type="InterPro" id="IPR036388">
    <property type="entry name" value="WH-like_DNA-bd_sf"/>
</dbReference>
<name>A0A3A6PLJ6_9BACL</name>
<dbReference type="EMBL" id="QXQB01000003">
    <property type="protein sequence ID" value="RJX39169.1"/>
    <property type="molecule type" value="Genomic_DNA"/>
</dbReference>
<dbReference type="AlphaFoldDB" id="A0A3A6PLJ6"/>
<dbReference type="RefSeq" id="WP_120112343.1">
    <property type="nucleotide sequence ID" value="NZ_QXQB01000003.1"/>
</dbReference>
<dbReference type="GO" id="GO:0003677">
    <property type="term" value="F:DNA binding"/>
    <property type="evidence" value="ECO:0007669"/>
    <property type="project" value="UniProtKB-KW"/>
</dbReference>
<evidence type="ECO:0000313" key="2">
    <source>
        <dbReference type="EMBL" id="RJX39169.1"/>
    </source>
</evidence>
<accession>A0A3A6PLJ6</accession>
<dbReference type="Proteomes" id="UP000267798">
    <property type="component" value="Unassembled WGS sequence"/>
</dbReference>
<proteinExistence type="predicted"/>
<dbReference type="InterPro" id="IPR011991">
    <property type="entry name" value="ArsR-like_HTH"/>
</dbReference>